<dbReference type="EMBL" id="NBNE01000963">
    <property type="protein sequence ID" value="OWZ16270.1"/>
    <property type="molecule type" value="Genomic_DNA"/>
</dbReference>
<dbReference type="AlphaFoldDB" id="A0A225WHC4"/>
<evidence type="ECO:0000256" key="10">
    <source>
        <dbReference type="ARBA" id="ARBA00022908"/>
    </source>
</evidence>
<dbReference type="Proteomes" id="UP000198211">
    <property type="component" value="Unassembled WGS sequence"/>
</dbReference>
<accession>A0A225WHC4</accession>
<dbReference type="InterPro" id="IPR054722">
    <property type="entry name" value="PolX-like_BBD"/>
</dbReference>
<gene>
    <name evidence="15" type="ORF">PHMEG_0009955</name>
</gene>
<proteinExistence type="predicted"/>
<keyword evidence="10" id="KW-0229">DNA integration</keyword>
<keyword evidence="12" id="KW-0808">Transferase</keyword>
<evidence type="ECO:0000256" key="9">
    <source>
        <dbReference type="ARBA" id="ARBA00022842"/>
    </source>
</evidence>
<dbReference type="PANTHER" id="PTHR42648:SF11">
    <property type="entry name" value="TRANSPOSON TY4-P GAG-POL POLYPROTEIN"/>
    <property type="match status" value="1"/>
</dbReference>
<keyword evidence="12" id="KW-0239">DNA-directed DNA polymerase</keyword>
<keyword evidence="6" id="KW-0255">Endonuclease</keyword>
<keyword evidence="11" id="KW-0695">RNA-directed DNA polymerase</keyword>
<dbReference type="GO" id="GO:0003964">
    <property type="term" value="F:RNA-directed DNA polymerase activity"/>
    <property type="evidence" value="ECO:0007669"/>
    <property type="project" value="UniProtKB-KW"/>
</dbReference>
<keyword evidence="8" id="KW-0067">ATP-binding</keyword>
<sequence length="339" mass="38301">MFRKLLNEYEQLEKKEVSERALKATSNVDAKGNEAKKNSSFEGKYFNCDKFSRITRDCPNKANGDADNTVFAVGEGWSSGWLIDSGETSHMTSHREDLFDDTENSTAIEATIADGKELHMAGTGSVCRTDIDGKRIRTLDRHHISVGKLAERGIHVEFQLNSCSIRNNLEAIASGEKVGNAYLLDGNQETTRYVEYVGVASEWELWPAHTGYLNGHALMKVERATTGMPITSQKTQTLCRACMKGKQMVTHFPSRSRSNPSRVLELTHTDVLRPIKPVSKGGTKYGLSSWTTTQSVSWYTFSRRKIKYQLGRFQAIKTLYENWWENRIKCLHSDNELIT</sequence>
<dbReference type="GO" id="GO:0006508">
    <property type="term" value="P:proteolysis"/>
    <property type="evidence" value="ECO:0007669"/>
    <property type="project" value="UniProtKB-KW"/>
</dbReference>
<evidence type="ECO:0000256" key="5">
    <source>
        <dbReference type="ARBA" id="ARBA00022741"/>
    </source>
</evidence>
<evidence type="ECO:0000259" key="14">
    <source>
        <dbReference type="Pfam" id="PF22936"/>
    </source>
</evidence>
<evidence type="ECO:0000256" key="8">
    <source>
        <dbReference type="ARBA" id="ARBA00022840"/>
    </source>
</evidence>
<keyword evidence="16" id="KW-1185">Reference proteome</keyword>
<keyword evidence="5" id="KW-0547">Nucleotide-binding</keyword>
<evidence type="ECO:0000256" key="2">
    <source>
        <dbReference type="ARBA" id="ARBA00022670"/>
    </source>
</evidence>
<dbReference type="PANTHER" id="PTHR42648">
    <property type="entry name" value="TRANSPOSASE, PUTATIVE-RELATED"/>
    <property type="match status" value="1"/>
</dbReference>
<evidence type="ECO:0000256" key="4">
    <source>
        <dbReference type="ARBA" id="ARBA00022723"/>
    </source>
</evidence>
<keyword evidence="2" id="KW-0645">Protease</keyword>
<keyword evidence="3" id="KW-0540">Nuclease</keyword>
<evidence type="ECO:0000256" key="7">
    <source>
        <dbReference type="ARBA" id="ARBA00022801"/>
    </source>
</evidence>
<dbReference type="OrthoDB" id="92765at2759"/>
<evidence type="ECO:0000256" key="3">
    <source>
        <dbReference type="ARBA" id="ARBA00022722"/>
    </source>
</evidence>
<comment type="caution">
    <text evidence="15">The sequence shown here is derived from an EMBL/GenBank/DDBJ whole genome shotgun (WGS) entry which is preliminary data.</text>
</comment>
<dbReference type="STRING" id="4795.A0A225WHC4"/>
<evidence type="ECO:0000256" key="1">
    <source>
        <dbReference type="ARBA" id="ARBA00002180"/>
    </source>
</evidence>
<evidence type="ECO:0000256" key="13">
    <source>
        <dbReference type="ARBA" id="ARBA00023172"/>
    </source>
</evidence>
<evidence type="ECO:0000313" key="16">
    <source>
        <dbReference type="Proteomes" id="UP000198211"/>
    </source>
</evidence>
<dbReference type="GO" id="GO:0006310">
    <property type="term" value="P:DNA recombination"/>
    <property type="evidence" value="ECO:0007669"/>
    <property type="project" value="UniProtKB-KW"/>
</dbReference>
<keyword evidence="4" id="KW-0479">Metal-binding</keyword>
<dbReference type="InterPro" id="IPR039537">
    <property type="entry name" value="Retrotran_Ty1/copia-like"/>
</dbReference>
<keyword evidence="9" id="KW-0460">Magnesium</keyword>
<dbReference type="GO" id="GO:0004519">
    <property type="term" value="F:endonuclease activity"/>
    <property type="evidence" value="ECO:0007669"/>
    <property type="project" value="UniProtKB-KW"/>
</dbReference>
<keyword evidence="12" id="KW-0548">Nucleotidyltransferase</keyword>
<dbReference type="GO" id="GO:0008233">
    <property type="term" value="F:peptidase activity"/>
    <property type="evidence" value="ECO:0007669"/>
    <property type="project" value="UniProtKB-KW"/>
</dbReference>
<keyword evidence="13" id="KW-0233">DNA recombination</keyword>
<evidence type="ECO:0000256" key="6">
    <source>
        <dbReference type="ARBA" id="ARBA00022759"/>
    </source>
</evidence>
<dbReference type="GO" id="GO:0005524">
    <property type="term" value="F:ATP binding"/>
    <property type="evidence" value="ECO:0007669"/>
    <property type="project" value="UniProtKB-KW"/>
</dbReference>
<name>A0A225WHC4_9STRA</name>
<dbReference type="GO" id="GO:0046872">
    <property type="term" value="F:metal ion binding"/>
    <property type="evidence" value="ECO:0007669"/>
    <property type="project" value="UniProtKB-KW"/>
</dbReference>
<reference evidence="16" key="1">
    <citation type="submission" date="2017-03" db="EMBL/GenBank/DDBJ databases">
        <title>Phytopthora megakarya and P. palmivora, two closely related causual agents of cacao black pod achieved similar genome size and gene model numbers by different mechanisms.</title>
        <authorList>
            <person name="Ali S."/>
            <person name="Shao J."/>
            <person name="Larry D.J."/>
            <person name="Kronmiller B."/>
            <person name="Shen D."/>
            <person name="Strem M.D."/>
            <person name="Melnick R.L."/>
            <person name="Guiltinan M.J."/>
            <person name="Tyler B.M."/>
            <person name="Meinhardt L.W."/>
            <person name="Bailey B.A."/>
        </authorList>
    </citation>
    <scope>NUCLEOTIDE SEQUENCE [LARGE SCALE GENOMIC DNA]</scope>
    <source>
        <strain evidence="16">zdho120</strain>
    </source>
</reference>
<feature type="domain" description="Retrovirus-related Pol polyprotein from transposon TNT 1-94-like beta-barrel" evidence="14">
    <location>
        <begin position="81"/>
        <end position="139"/>
    </location>
</feature>
<dbReference type="Pfam" id="PF22936">
    <property type="entry name" value="Pol_BBD"/>
    <property type="match status" value="1"/>
</dbReference>
<evidence type="ECO:0000256" key="12">
    <source>
        <dbReference type="ARBA" id="ARBA00022932"/>
    </source>
</evidence>
<evidence type="ECO:0000313" key="15">
    <source>
        <dbReference type="EMBL" id="OWZ16270.1"/>
    </source>
</evidence>
<evidence type="ECO:0000256" key="11">
    <source>
        <dbReference type="ARBA" id="ARBA00022918"/>
    </source>
</evidence>
<protein>
    <submittedName>
        <fullName evidence="15">Integrase, catalytic core protein</fullName>
    </submittedName>
</protein>
<organism evidence="15 16">
    <name type="scientific">Phytophthora megakarya</name>
    <dbReference type="NCBI Taxonomy" id="4795"/>
    <lineage>
        <taxon>Eukaryota</taxon>
        <taxon>Sar</taxon>
        <taxon>Stramenopiles</taxon>
        <taxon>Oomycota</taxon>
        <taxon>Peronosporomycetes</taxon>
        <taxon>Peronosporales</taxon>
        <taxon>Peronosporaceae</taxon>
        <taxon>Phytophthora</taxon>
    </lineage>
</organism>
<dbReference type="GO" id="GO:0003887">
    <property type="term" value="F:DNA-directed DNA polymerase activity"/>
    <property type="evidence" value="ECO:0007669"/>
    <property type="project" value="UniProtKB-KW"/>
</dbReference>
<comment type="function">
    <text evidence="1">The aspartyl protease (PR) mediates the proteolytic cleavages of the Gag and Gag-Pol polyproteins after assembly of the VLP.</text>
</comment>
<dbReference type="GO" id="GO:0015074">
    <property type="term" value="P:DNA integration"/>
    <property type="evidence" value="ECO:0007669"/>
    <property type="project" value="UniProtKB-KW"/>
</dbReference>
<keyword evidence="7" id="KW-0378">Hydrolase</keyword>